<name>A0A369CE29_9GAMM</name>
<dbReference type="SUPFAM" id="SSF82679">
    <property type="entry name" value="N-utilization substance G protein NusG, N-terminal domain"/>
    <property type="match status" value="1"/>
</dbReference>
<dbReference type="GO" id="GO:0005829">
    <property type="term" value="C:cytosol"/>
    <property type="evidence" value="ECO:0007669"/>
    <property type="project" value="TreeGrafter"/>
</dbReference>
<dbReference type="OrthoDB" id="9790639at2"/>
<dbReference type="PANTHER" id="PTHR30265:SF7">
    <property type="entry name" value="TRANSCRIPTION ANTITERMINATION PROTEIN RFAH"/>
    <property type="match status" value="1"/>
</dbReference>
<protein>
    <submittedName>
        <fullName evidence="5">Transcriptional antiterminator RfaH</fullName>
    </submittedName>
</protein>
<dbReference type="InterPro" id="IPR036735">
    <property type="entry name" value="NGN_dom_sf"/>
</dbReference>
<dbReference type="EMBL" id="QPJY01000002">
    <property type="protein sequence ID" value="RCX32270.1"/>
    <property type="molecule type" value="Genomic_DNA"/>
</dbReference>
<dbReference type="NCBIfam" id="TIGR01955">
    <property type="entry name" value="RfaH"/>
    <property type="match status" value="1"/>
</dbReference>
<dbReference type="InterPro" id="IPR008991">
    <property type="entry name" value="Translation_prot_SH3-like_sf"/>
</dbReference>
<keyword evidence="3" id="KW-0804">Transcription</keyword>
<feature type="domain" description="NusG-like N-terminal" evidence="4">
    <location>
        <begin position="1"/>
        <end position="100"/>
    </location>
</feature>
<reference evidence="5 6" key="1">
    <citation type="submission" date="2018-07" db="EMBL/GenBank/DDBJ databases">
        <title>Genomic Encyclopedia of Type Strains, Phase IV (KMG-IV): sequencing the most valuable type-strain genomes for metagenomic binning, comparative biology and taxonomic classification.</title>
        <authorList>
            <person name="Goeker M."/>
        </authorList>
    </citation>
    <scope>NUCLEOTIDE SEQUENCE [LARGE SCALE GENOMIC DNA]</scope>
    <source>
        <strain evidence="5 6">DSM 26407</strain>
    </source>
</reference>
<evidence type="ECO:0000313" key="6">
    <source>
        <dbReference type="Proteomes" id="UP000252707"/>
    </source>
</evidence>
<organism evidence="5 6">
    <name type="scientific">Thioalbus denitrificans</name>
    <dbReference type="NCBI Taxonomy" id="547122"/>
    <lineage>
        <taxon>Bacteria</taxon>
        <taxon>Pseudomonadati</taxon>
        <taxon>Pseudomonadota</taxon>
        <taxon>Gammaproteobacteria</taxon>
        <taxon>Chromatiales</taxon>
        <taxon>Ectothiorhodospiraceae</taxon>
        <taxon>Thioalbus</taxon>
    </lineage>
</organism>
<dbReference type="InterPro" id="IPR006645">
    <property type="entry name" value="NGN-like_dom"/>
</dbReference>
<dbReference type="AlphaFoldDB" id="A0A369CE29"/>
<dbReference type="Pfam" id="PF02357">
    <property type="entry name" value="NusG"/>
    <property type="match status" value="1"/>
</dbReference>
<keyword evidence="2" id="KW-0805">Transcription regulation</keyword>
<evidence type="ECO:0000256" key="1">
    <source>
        <dbReference type="ARBA" id="ARBA00022814"/>
    </source>
</evidence>
<keyword evidence="1" id="KW-0889">Transcription antitermination</keyword>
<comment type="caution">
    <text evidence="5">The sequence shown here is derived from an EMBL/GenBank/DDBJ whole genome shotgun (WGS) entry which is preliminary data.</text>
</comment>
<evidence type="ECO:0000259" key="4">
    <source>
        <dbReference type="SMART" id="SM00738"/>
    </source>
</evidence>
<dbReference type="NCBIfam" id="NF006534">
    <property type="entry name" value="PRK09014.1"/>
    <property type="match status" value="1"/>
</dbReference>
<gene>
    <name evidence="5" type="ORF">DFQ59_102632</name>
</gene>
<dbReference type="InterPro" id="IPR043425">
    <property type="entry name" value="NusG-like"/>
</dbReference>
<dbReference type="RefSeq" id="WP_114279075.1">
    <property type="nucleotide sequence ID" value="NZ_QPJY01000002.1"/>
</dbReference>
<dbReference type="InterPro" id="IPR010215">
    <property type="entry name" value="Transcription_antiterm_RfaH"/>
</dbReference>
<keyword evidence="6" id="KW-1185">Reference proteome</keyword>
<dbReference type="SMART" id="SM00738">
    <property type="entry name" value="NGN"/>
    <property type="match status" value="1"/>
</dbReference>
<sequence length="166" mass="18816">MEHWYAIHTKPRQEREAEAQLCRQDYRTYLPLLRASRRVRGKWLERIEPLFPRYLFIRVDLETENTAPIRSTRGVAGLVKFGMEVKPVPDLIVDGLMQAEEGGCHTPDAPVFNRGDAVTILDGSLAGLQAIYQAETAEERVHLLLDLMGRTNRITLSRHQIAPAGA</sequence>
<evidence type="ECO:0000256" key="3">
    <source>
        <dbReference type="ARBA" id="ARBA00023163"/>
    </source>
</evidence>
<proteinExistence type="predicted"/>
<dbReference type="GO" id="GO:0006354">
    <property type="term" value="P:DNA-templated transcription elongation"/>
    <property type="evidence" value="ECO:0007669"/>
    <property type="project" value="InterPro"/>
</dbReference>
<evidence type="ECO:0000256" key="2">
    <source>
        <dbReference type="ARBA" id="ARBA00023015"/>
    </source>
</evidence>
<dbReference type="Proteomes" id="UP000252707">
    <property type="component" value="Unassembled WGS sequence"/>
</dbReference>
<dbReference type="CDD" id="cd09892">
    <property type="entry name" value="NGN_SP_RfaH"/>
    <property type="match status" value="1"/>
</dbReference>
<dbReference type="SUPFAM" id="SSF50104">
    <property type="entry name" value="Translation proteins SH3-like domain"/>
    <property type="match status" value="1"/>
</dbReference>
<dbReference type="PANTHER" id="PTHR30265">
    <property type="entry name" value="RHO-INTERACTING TRANSCRIPTION TERMINATION FACTOR NUSG"/>
    <property type="match status" value="1"/>
</dbReference>
<dbReference type="Gene3D" id="3.30.70.940">
    <property type="entry name" value="NusG, N-terminal domain"/>
    <property type="match status" value="1"/>
</dbReference>
<accession>A0A369CE29</accession>
<dbReference type="GO" id="GO:0031564">
    <property type="term" value="P:transcription antitermination"/>
    <property type="evidence" value="ECO:0007669"/>
    <property type="project" value="UniProtKB-KW"/>
</dbReference>
<evidence type="ECO:0000313" key="5">
    <source>
        <dbReference type="EMBL" id="RCX32270.1"/>
    </source>
</evidence>